<feature type="transmembrane region" description="Helical" evidence="2">
    <location>
        <begin position="40"/>
        <end position="57"/>
    </location>
</feature>
<feature type="compositionally biased region" description="Basic and acidic residues" evidence="1">
    <location>
        <begin position="198"/>
        <end position="222"/>
    </location>
</feature>
<keyword evidence="2" id="KW-0812">Transmembrane</keyword>
<feature type="transmembrane region" description="Helical" evidence="2">
    <location>
        <begin position="135"/>
        <end position="153"/>
    </location>
</feature>
<evidence type="ECO:0000313" key="4">
    <source>
        <dbReference type="Proteomes" id="UP000319576"/>
    </source>
</evidence>
<organism evidence="3 4">
    <name type="scientific">Urbifossiella limnaea</name>
    <dbReference type="NCBI Taxonomy" id="2528023"/>
    <lineage>
        <taxon>Bacteria</taxon>
        <taxon>Pseudomonadati</taxon>
        <taxon>Planctomycetota</taxon>
        <taxon>Planctomycetia</taxon>
        <taxon>Gemmatales</taxon>
        <taxon>Gemmataceae</taxon>
        <taxon>Urbifossiella</taxon>
    </lineage>
</organism>
<feature type="transmembrane region" description="Helical" evidence="2">
    <location>
        <begin position="12"/>
        <end position="33"/>
    </location>
</feature>
<evidence type="ECO:0000256" key="1">
    <source>
        <dbReference type="SAM" id="MobiDB-lite"/>
    </source>
</evidence>
<evidence type="ECO:0000256" key="2">
    <source>
        <dbReference type="SAM" id="Phobius"/>
    </source>
</evidence>
<dbReference type="AlphaFoldDB" id="A0A517XXJ3"/>
<name>A0A517XXJ3_9BACT</name>
<keyword evidence="2" id="KW-1133">Transmembrane helix</keyword>
<sequence>MHLIAPDILAEARGVSGALAGTAWVFGFALWLFGWRWHRFWVVAGVTLGAGLIGLNAGKTSGGQVMAVGILLAVAAGMMALELAKVLAFVAGGIGAWLAVQWVLPQAQELWAVFLSGGLFGLLLYRLWTMLLTSLIGTLIAGHAALLLLEQVLKFDAVAWSSANLVALNGVVVGLTVLGVVVQAKQAPEPTPAAAAAEKTEEQKGKKVDRHGERDDHGHARDDDDESKPAGGWWGRLSSLARSK</sequence>
<keyword evidence="4" id="KW-1185">Reference proteome</keyword>
<proteinExistence type="predicted"/>
<dbReference type="RefSeq" id="WP_145241718.1">
    <property type="nucleotide sequence ID" value="NZ_CP036273.1"/>
</dbReference>
<dbReference type="EMBL" id="CP036273">
    <property type="protein sequence ID" value="QDU22191.1"/>
    <property type="molecule type" value="Genomic_DNA"/>
</dbReference>
<feature type="transmembrane region" description="Helical" evidence="2">
    <location>
        <begin position="159"/>
        <end position="182"/>
    </location>
</feature>
<reference evidence="3 4" key="1">
    <citation type="submission" date="2019-02" db="EMBL/GenBank/DDBJ databases">
        <title>Deep-cultivation of Planctomycetes and their phenomic and genomic characterization uncovers novel biology.</title>
        <authorList>
            <person name="Wiegand S."/>
            <person name="Jogler M."/>
            <person name="Boedeker C."/>
            <person name="Pinto D."/>
            <person name="Vollmers J."/>
            <person name="Rivas-Marin E."/>
            <person name="Kohn T."/>
            <person name="Peeters S.H."/>
            <person name="Heuer A."/>
            <person name="Rast P."/>
            <person name="Oberbeckmann S."/>
            <person name="Bunk B."/>
            <person name="Jeske O."/>
            <person name="Meyerdierks A."/>
            <person name="Storesund J.E."/>
            <person name="Kallscheuer N."/>
            <person name="Luecker S."/>
            <person name="Lage O.M."/>
            <person name="Pohl T."/>
            <person name="Merkel B.J."/>
            <person name="Hornburger P."/>
            <person name="Mueller R.-W."/>
            <person name="Bruemmer F."/>
            <person name="Labrenz M."/>
            <person name="Spormann A.M."/>
            <person name="Op den Camp H."/>
            <person name="Overmann J."/>
            <person name="Amann R."/>
            <person name="Jetten M.S.M."/>
            <person name="Mascher T."/>
            <person name="Medema M.H."/>
            <person name="Devos D.P."/>
            <person name="Kaster A.-K."/>
            <person name="Ovreas L."/>
            <person name="Rohde M."/>
            <person name="Galperin M.Y."/>
            <person name="Jogler C."/>
        </authorList>
    </citation>
    <scope>NUCLEOTIDE SEQUENCE [LARGE SCALE GENOMIC DNA]</scope>
    <source>
        <strain evidence="3 4">ETA_A1</strain>
    </source>
</reference>
<feature type="transmembrane region" description="Helical" evidence="2">
    <location>
        <begin position="63"/>
        <end position="81"/>
    </location>
</feature>
<evidence type="ECO:0000313" key="3">
    <source>
        <dbReference type="EMBL" id="QDU22191.1"/>
    </source>
</evidence>
<keyword evidence="2" id="KW-0472">Membrane</keyword>
<evidence type="ECO:0008006" key="5">
    <source>
        <dbReference type="Google" id="ProtNLM"/>
    </source>
</evidence>
<dbReference type="KEGG" id="uli:ETAA1_41670"/>
<accession>A0A517XXJ3</accession>
<gene>
    <name evidence="3" type="ORF">ETAA1_41670</name>
</gene>
<feature type="transmembrane region" description="Helical" evidence="2">
    <location>
        <begin position="110"/>
        <end position="128"/>
    </location>
</feature>
<dbReference type="OrthoDB" id="282658at2"/>
<feature type="region of interest" description="Disordered" evidence="1">
    <location>
        <begin position="189"/>
        <end position="244"/>
    </location>
</feature>
<protein>
    <recommendedName>
        <fullName evidence="5">DUF4203 domain-containing protein</fullName>
    </recommendedName>
</protein>
<dbReference type="Proteomes" id="UP000319576">
    <property type="component" value="Chromosome"/>
</dbReference>